<feature type="active site" description="Charge relay system" evidence="9 10">
    <location>
        <position position="234"/>
    </location>
</feature>
<evidence type="ECO:0000256" key="8">
    <source>
        <dbReference type="ARBA" id="ARBA00023145"/>
    </source>
</evidence>
<dbReference type="AlphaFoldDB" id="A0A840MF73"/>
<dbReference type="FunFam" id="3.40.50.200:FF:000022">
    <property type="entry name" value="Extracellular protease"/>
    <property type="match status" value="1"/>
</dbReference>
<evidence type="ECO:0000259" key="13">
    <source>
        <dbReference type="Pfam" id="PF00082"/>
    </source>
</evidence>
<dbReference type="CDD" id="cd07496">
    <property type="entry name" value="Peptidases_S8_13"/>
    <property type="match status" value="1"/>
</dbReference>
<evidence type="ECO:0000256" key="6">
    <source>
        <dbReference type="ARBA" id="ARBA00022801"/>
    </source>
</evidence>
<proteinExistence type="inferred from homology"/>
<evidence type="ECO:0000256" key="11">
    <source>
        <dbReference type="SAM" id="MobiDB-lite"/>
    </source>
</evidence>
<dbReference type="Pfam" id="PF04151">
    <property type="entry name" value="PPC"/>
    <property type="match status" value="1"/>
</dbReference>
<dbReference type="SUPFAM" id="SSF52743">
    <property type="entry name" value="Subtilisin-like"/>
    <property type="match status" value="1"/>
</dbReference>
<dbReference type="Gene3D" id="2.60.120.380">
    <property type="match status" value="1"/>
</dbReference>
<comment type="subcellular location">
    <subcellularLocation>
        <location evidence="1">Secreted</location>
    </subcellularLocation>
</comment>
<keyword evidence="3" id="KW-0964">Secreted</keyword>
<comment type="caution">
    <text evidence="15">The sequence shown here is derived from an EMBL/GenBank/DDBJ whole genome shotgun (WGS) entry which is preliminary data.</text>
</comment>
<feature type="signal peptide" evidence="12">
    <location>
        <begin position="1"/>
        <end position="29"/>
    </location>
</feature>
<evidence type="ECO:0000256" key="5">
    <source>
        <dbReference type="ARBA" id="ARBA00022729"/>
    </source>
</evidence>
<evidence type="ECO:0000259" key="14">
    <source>
        <dbReference type="Pfam" id="PF04151"/>
    </source>
</evidence>
<dbReference type="PANTHER" id="PTHR43806:SF11">
    <property type="entry name" value="CEREVISIN-RELATED"/>
    <property type="match status" value="1"/>
</dbReference>
<feature type="domain" description="Peptidase C-terminal archaeal/bacterial" evidence="14">
    <location>
        <begin position="511"/>
        <end position="573"/>
    </location>
</feature>
<dbReference type="InterPro" id="IPR023828">
    <property type="entry name" value="Peptidase_S8_Ser-AS"/>
</dbReference>
<gene>
    <name evidence="15" type="ORF">HNQ59_001184</name>
</gene>
<dbReference type="PRINTS" id="PR00723">
    <property type="entry name" value="SUBTILISIN"/>
</dbReference>
<dbReference type="GO" id="GO:0006508">
    <property type="term" value="P:proteolysis"/>
    <property type="evidence" value="ECO:0007669"/>
    <property type="project" value="UniProtKB-KW"/>
</dbReference>
<keyword evidence="4 10" id="KW-0645">Protease</keyword>
<feature type="active site" description="Charge relay system" evidence="9 10">
    <location>
        <position position="414"/>
    </location>
</feature>
<keyword evidence="6 10" id="KW-0378">Hydrolase</keyword>
<evidence type="ECO:0000256" key="3">
    <source>
        <dbReference type="ARBA" id="ARBA00022525"/>
    </source>
</evidence>
<dbReference type="GO" id="GO:0005576">
    <property type="term" value="C:extracellular region"/>
    <property type="evidence" value="ECO:0007669"/>
    <property type="project" value="UniProtKB-SubCell"/>
</dbReference>
<evidence type="ECO:0000256" key="10">
    <source>
        <dbReference type="PROSITE-ProRule" id="PRU01240"/>
    </source>
</evidence>
<evidence type="ECO:0000313" key="16">
    <source>
        <dbReference type="Proteomes" id="UP000575898"/>
    </source>
</evidence>
<dbReference type="PROSITE" id="PS51892">
    <property type="entry name" value="SUBTILASE"/>
    <property type="match status" value="1"/>
</dbReference>
<keyword evidence="5 12" id="KW-0732">Signal</keyword>
<dbReference type="SUPFAM" id="SSF89260">
    <property type="entry name" value="Collagen-binding domain"/>
    <property type="match status" value="1"/>
</dbReference>
<name>A0A840MF73_9PROT</name>
<feature type="region of interest" description="Disordered" evidence="11">
    <location>
        <begin position="202"/>
        <end position="221"/>
    </location>
</feature>
<reference evidence="15 16" key="1">
    <citation type="submission" date="2020-08" db="EMBL/GenBank/DDBJ databases">
        <title>Genomic Encyclopedia of Type Strains, Phase IV (KMG-IV): sequencing the most valuable type-strain genomes for metagenomic binning, comparative biology and taxonomic classification.</title>
        <authorList>
            <person name="Goeker M."/>
        </authorList>
    </citation>
    <scope>NUCLEOTIDE SEQUENCE [LARGE SCALE GENOMIC DNA]</scope>
    <source>
        <strain evidence="15 16">DSM 27165</strain>
    </source>
</reference>
<dbReference type="InterPro" id="IPR022398">
    <property type="entry name" value="Peptidase_S8_His-AS"/>
</dbReference>
<keyword evidence="8" id="KW-0865">Zymogen</keyword>
<dbReference type="InterPro" id="IPR036852">
    <property type="entry name" value="Peptidase_S8/S53_dom_sf"/>
</dbReference>
<sequence>MKHNDSGYFYMPKQVAVLVFTLFSASAFAAGEANGSDRTDRMIVKYKSSSLESMSARTSASMMAERMASAQRIGQQMGFSLRTLRQTATGAQVLTLNRKASVEEVSQLAANLKAQDPNVEYAEPDRIKHAMLTPNDSRFSEQWDLTEATGGMRLPQAWDLSTGQGITVAVIDTGYRPHSDLSANLLPGYDFITDTFVSVDGDGRDSDARDPGTVTKAGECGGGEPKWDLTSSWHGTHVAGTIAALTNNRVGVAGVAFDARVLPLRVLGKCGGYTSDIADAIIWAAGGAVDGVPANSNRARVINLSLGGKGSCEITTQNAINSARNNGAVVVVAAGNDNVNAGGFSPANCQGTITVASTNRAGGHAYYSNFGSVIDVSAPGGETNVTDANGILSTVDIGQATPVGEGYSFYEGTSMAAPHVAGVAALMLSRNPSLTPDQVESLLKSTARTFPATCSQCGAGIVDANAAVRAADSDTTPPGSGGETEPNDSLSGANIISTSGTVQANIGSSRDVDYFKVTLPAGKTLRASMTPGSGSADYDVYLYNDAGSLLSSSEAGAGRVDTVSGANSGSRSVTRYVAVKYYSGGTGSSSGKYSIQFSW</sequence>
<evidence type="ECO:0000256" key="9">
    <source>
        <dbReference type="PIRSR" id="PIRSR615500-1"/>
    </source>
</evidence>
<dbReference type="GO" id="GO:0004252">
    <property type="term" value="F:serine-type endopeptidase activity"/>
    <property type="evidence" value="ECO:0007669"/>
    <property type="project" value="UniProtKB-UniRule"/>
</dbReference>
<dbReference type="EMBL" id="JACHHY010000005">
    <property type="protein sequence ID" value="MBB5017914.1"/>
    <property type="molecule type" value="Genomic_DNA"/>
</dbReference>
<evidence type="ECO:0000313" key="15">
    <source>
        <dbReference type="EMBL" id="MBB5017914.1"/>
    </source>
</evidence>
<evidence type="ECO:0000256" key="4">
    <source>
        <dbReference type="ARBA" id="ARBA00022670"/>
    </source>
</evidence>
<keyword evidence="16" id="KW-1185">Reference proteome</keyword>
<feature type="domain" description="Peptidase S8/S53" evidence="13">
    <location>
        <begin position="163"/>
        <end position="460"/>
    </location>
</feature>
<dbReference type="InterPro" id="IPR050131">
    <property type="entry name" value="Peptidase_S8_subtilisin-like"/>
</dbReference>
<dbReference type="InterPro" id="IPR007280">
    <property type="entry name" value="Peptidase_C_arc/bac"/>
</dbReference>
<accession>A0A840MF73</accession>
<dbReference type="InterPro" id="IPR000209">
    <property type="entry name" value="Peptidase_S8/S53_dom"/>
</dbReference>
<feature type="active site" description="Charge relay system" evidence="9 10">
    <location>
        <position position="172"/>
    </location>
</feature>
<comment type="similarity">
    <text evidence="2 10">Belongs to the peptidase S8 family.</text>
</comment>
<dbReference type="Pfam" id="PF00082">
    <property type="entry name" value="Peptidase_S8"/>
    <property type="match status" value="1"/>
</dbReference>
<dbReference type="PROSITE" id="PS00137">
    <property type="entry name" value="SUBTILASE_HIS"/>
    <property type="match status" value="1"/>
</dbReference>
<dbReference type="RefSeq" id="WP_343074208.1">
    <property type="nucleotide sequence ID" value="NZ_JACHHY010000005.1"/>
</dbReference>
<evidence type="ECO:0000256" key="2">
    <source>
        <dbReference type="ARBA" id="ARBA00011073"/>
    </source>
</evidence>
<evidence type="ECO:0000256" key="7">
    <source>
        <dbReference type="ARBA" id="ARBA00022825"/>
    </source>
</evidence>
<feature type="chain" id="PRO_5032795986" evidence="12">
    <location>
        <begin position="30"/>
        <end position="599"/>
    </location>
</feature>
<organism evidence="15 16">
    <name type="scientific">Chitinivorax tropicus</name>
    <dbReference type="NCBI Taxonomy" id="714531"/>
    <lineage>
        <taxon>Bacteria</taxon>
        <taxon>Pseudomonadati</taxon>
        <taxon>Pseudomonadota</taxon>
        <taxon>Betaproteobacteria</taxon>
        <taxon>Chitinivorax</taxon>
    </lineage>
</organism>
<dbReference type="Proteomes" id="UP000575898">
    <property type="component" value="Unassembled WGS sequence"/>
</dbReference>
<dbReference type="InterPro" id="IPR034176">
    <property type="entry name" value="Peptidases_S8_13"/>
</dbReference>
<dbReference type="PROSITE" id="PS00138">
    <property type="entry name" value="SUBTILASE_SER"/>
    <property type="match status" value="1"/>
</dbReference>
<evidence type="ECO:0000256" key="12">
    <source>
        <dbReference type="SAM" id="SignalP"/>
    </source>
</evidence>
<dbReference type="EC" id="3.4.21.-" evidence="15"/>
<protein>
    <submittedName>
        <fullName evidence="15">Serine protease</fullName>
        <ecNumber evidence="15">3.4.21.-</ecNumber>
    </submittedName>
</protein>
<evidence type="ECO:0000256" key="1">
    <source>
        <dbReference type="ARBA" id="ARBA00004613"/>
    </source>
</evidence>
<dbReference type="InterPro" id="IPR015500">
    <property type="entry name" value="Peptidase_S8_subtilisin-rel"/>
</dbReference>
<dbReference type="PANTHER" id="PTHR43806">
    <property type="entry name" value="PEPTIDASE S8"/>
    <property type="match status" value="1"/>
</dbReference>
<keyword evidence="7 10" id="KW-0720">Serine protease</keyword>
<dbReference type="Gene3D" id="3.40.50.200">
    <property type="entry name" value="Peptidase S8/S53 domain"/>
    <property type="match status" value="1"/>
</dbReference>
<feature type="region of interest" description="Disordered" evidence="11">
    <location>
        <begin position="470"/>
        <end position="495"/>
    </location>
</feature>